<dbReference type="EMBL" id="JAOYFB010000002">
    <property type="protein sequence ID" value="KAK4005942.1"/>
    <property type="molecule type" value="Genomic_DNA"/>
</dbReference>
<evidence type="ECO:0000259" key="6">
    <source>
        <dbReference type="Pfam" id="PF00135"/>
    </source>
</evidence>
<evidence type="ECO:0000256" key="5">
    <source>
        <dbReference type="RuleBase" id="RU361235"/>
    </source>
</evidence>
<evidence type="ECO:0000256" key="3">
    <source>
        <dbReference type="ARBA" id="ARBA00022801"/>
    </source>
</evidence>
<accession>A0ABQ9YZ60</accession>
<gene>
    <name evidence="7" type="ORF">OUZ56_011069</name>
</gene>
<proteinExistence type="inferred from homology"/>
<dbReference type="Gene3D" id="3.40.50.1820">
    <property type="entry name" value="alpha/beta hydrolase"/>
    <property type="match status" value="1"/>
</dbReference>
<dbReference type="SUPFAM" id="SSF53474">
    <property type="entry name" value="alpha/beta-Hydrolases"/>
    <property type="match status" value="1"/>
</dbReference>
<name>A0ABQ9YZ60_9CRUS</name>
<keyword evidence="5" id="KW-0732">Signal</keyword>
<comment type="similarity">
    <text evidence="1 5">Belongs to the type-B carboxylesterase/lipase family.</text>
</comment>
<keyword evidence="3 5" id="KW-0378">Hydrolase</keyword>
<reference evidence="7 8" key="1">
    <citation type="journal article" date="2023" name="Nucleic Acids Res.">
        <title>The hologenome of Daphnia magna reveals possible DNA methylation and microbiome-mediated evolution of the host genome.</title>
        <authorList>
            <person name="Chaturvedi A."/>
            <person name="Li X."/>
            <person name="Dhandapani V."/>
            <person name="Marshall H."/>
            <person name="Kissane S."/>
            <person name="Cuenca-Cambronero M."/>
            <person name="Asole G."/>
            <person name="Calvet F."/>
            <person name="Ruiz-Romero M."/>
            <person name="Marangio P."/>
            <person name="Guigo R."/>
            <person name="Rago D."/>
            <person name="Mirbahai L."/>
            <person name="Eastwood N."/>
            <person name="Colbourne J.K."/>
            <person name="Zhou J."/>
            <person name="Mallon E."/>
            <person name="Orsini L."/>
        </authorList>
    </citation>
    <scope>NUCLEOTIDE SEQUENCE [LARGE SCALE GENOMIC DNA]</scope>
    <source>
        <strain evidence="7">LRV0_1</strain>
    </source>
</reference>
<dbReference type="PROSITE" id="PS00122">
    <property type="entry name" value="CARBOXYLESTERASE_B_1"/>
    <property type="match status" value="1"/>
</dbReference>
<dbReference type="CDD" id="cd00312">
    <property type="entry name" value="Esterase_lipase"/>
    <property type="match status" value="1"/>
</dbReference>
<evidence type="ECO:0000313" key="7">
    <source>
        <dbReference type="EMBL" id="KAK4005942.1"/>
    </source>
</evidence>
<dbReference type="EC" id="3.1.1.-" evidence="5"/>
<keyword evidence="4" id="KW-0325">Glycoprotein</keyword>
<dbReference type="InterPro" id="IPR029058">
    <property type="entry name" value="AB_hydrolase_fold"/>
</dbReference>
<dbReference type="Proteomes" id="UP001234178">
    <property type="component" value="Unassembled WGS sequence"/>
</dbReference>
<sequence length="560" mass="62074">MKLFIRLCLILVGLFVFQCHADEQPVVNIPFLGSLRGSVMVSASGRKFNAFRGIPYAQPPVGDLRFNDPIPAKPWTGTVLDATKEGPTCLQFDLVTKVTAGQEDCLVLNVYTTHVDASENPLPVMVWIHGGGFTTGSGNSDTDLYGPGYILDRDVVLVTLNYRLGSFGFLSTEDKEAPGNYGLLDQSLALKWVRDHVHHFGGNTNSITIFGESAGGASVEYQVLSPYSKGLFHRAIAQSGSTRCPWAHTKSIGAYTRILAEDVNCPTTNSKELLKCLRSKDVKEFLDSKKKMGMIAGLGLLPIAFVPRVDAEREIPFLPDTPERLVANKQFNQVPFIGGLTENEGGLFAASLATLDGEGMNEFKTDPVKNVLHTLAMENRKGGLQIAQKVYDYYFSSAKTDEDIISQYGELASDIGFFKCVDDSVKALAQHNAYPVFYYQYAHRGQLSLVEILDIPKDSDFGVAHADEILLMFPNYLMPRLSHPNDLKVSKMLLDLWTSFAADGIPQSDDVVDKWLPTTREQVRYLRIEANNPKLINNSMPFQSKLDFWKNLFTTGKDEL</sequence>
<feature type="chain" id="PRO_5044986830" description="Carboxylic ester hydrolase" evidence="5">
    <location>
        <begin position="22"/>
        <end position="560"/>
    </location>
</feature>
<feature type="domain" description="Carboxylesterase type B" evidence="6">
    <location>
        <begin position="24"/>
        <end position="534"/>
    </location>
</feature>
<feature type="signal peptide" evidence="5">
    <location>
        <begin position="1"/>
        <end position="21"/>
    </location>
</feature>
<evidence type="ECO:0000313" key="8">
    <source>
        <dbReference type="Proteomes" id="UP001234178"/>
    </source>
</evidence>
<dbReference type="InterPro" id="IPR050309">
    <property type="entry name" value="Type-B_Carboxylest/Lipase"/>
</dbReference>
<keyword evidence="2" id="KW-0719">Serine esterase</keyword>
<evidence type="ECO:0000256" key="1">
    <source>
        <dbReference type="ARBA" id="ARBA00005964"/>
    </source>
</evidence>
<dbReference type="Pfam" id="PF00135">
    <property type="entry name" value="COesterase"/>
    <property type="match status" value="1"/>
</dbReference>
<dbReference type="InterPro" id="IPR019826">
    <property type="entry name" value="Carboxylesterase_B_AS"/>
</dbReference>
<organism evidence="7 8">
    <name type="scientific">Daphnia magna</name>
    <dbReference type="NCBI Taxonomy" id="35525"/>
    <lineage>
        <taxon>Eukaryota</taxon>
        <taxon>Metazoa</taxon>
        <taxon>Ecdysozoa</taxon>
        <taxon>Arthropoda</taxon>
        <taxon>Crustacea</taxon>
        <taxon>Branchiopoda</taxon>
        <taxon>Diplostraca</taxon>
        <taxon>Cladocera</taxon>
        <taxon>Anomopoda</taxon>
        <taxon>Daphniidae</taxon>
        <taxon>Daphnia</taxon>
    </lineage>
</organism>
<dbReference type="InterPro" id="IPR002018">
    <property type="entry name" value="CarbesteraseB"/>
</dbReference>
<evidence type="ECO:0000256" key="2">
    <source>
        <dbReference type="ARBA" id="ARBA00022487"/>
    </source>
</evidence>
<protein>
    <recommendedName>
        <fullName evidence="5">Carboxylic ester hydrolase</fullName>
        <ecNumber evidence="5">3.1.1.-</ecNumber>
    </recommendedName>
</protein>
<keyword evidence="8" id="KW-1185">Reference proteome</keyword>
<comment type="caution">
    <text evidence="7">The sequence shown here is derived from an EMBL/GenBank/DDBJ whole genome shotgun (WGS) entry which is preliminary data.</text>
</comment>
<evidence type="ECO:0000256" key="4">
    <source>
        <dbReference type="ARBA" id="ARBA00023180"/>
    </source>
</evidence>
<dbReference type="PANTHER" id="PTHR11559">
    <property type="entry name" value="CARBOXYLESTERASE"/>
    <property type="match status" value="1"/>
</dbReference>